<dbReference type="GO" id="GO:0003677">
    <property type="term" value="F:DNA binding"/>
    <property type="evidence" value="ECO:0007669"/>
    <property type="project" value="UniProtKB-KW"/>
</dbReference>
<feature type="domain" description="Response regulatory" evidence="5">
    <location>
        <begin position="4"/>
        <end position="121"/>
    </location>
</feature>
<dbReference type="SMART" id="SM00421">
    <property type="entry name" value="HTH_LUXR"/>
    <property type="match status" value="1"/>
</dbReference>
<evidence type="ECO:0000256" key="3">
    <source>
        <dbReference type="PROSITE-ProRule" id="PRU00169"/>
    </source>
</evidence>
<evidence type="ECO:0000313" key="6">
    <source>
        <dbReference type="EMBL" id="MBR8534959.1"/>
    </source>
</evidence>
<keyword evidence="2" id="KW-0238">DNA-binding</keyword>
<dbReference type="InterPro" id="IPR011006">
    <property type="entry name" value="CheY-like_superfamily"/>
</dbReference>
<keyword evidence="1 3" id="KW-0597">Phosphoprotein</keyword>
<dbReference type="SUPFAM" id="SSF52172">
    <property type="entry name" value="CheY-like"/>
    <property type="match status" value="1"/>
</dbReference>
<evidence type="ECO:0000313" key="7">
    <source>
        <dbReference type="Proteomes" id="UP000679220"/>
    </source>
</evidence>
<dbReference type="CDD" id="cd06170">
    <property type="entry name" value="LuxR_C_like"/>
    <property type="match status" value="1"/>
</dbReference>
<dbReference type="CDD" id="cd17535">
    <property type="entry name" value="REC_NarL-like"/>
    <property type="match status" value="1"/>
</dbReference>
<dbReference type="Pfam" id="PF00072">
    <property type="entry name" value="Response_reg"/>
    <property type="match status" value="1"/>
</dbReference>
<dbReference type="Gene3D" id="3.40.50.2300">
    <property type="match status" value="1"/>
</dbReference>
<dbReference type="SMART" id="SM00448">
    <property type="entry name" value="REC"/>
    <property type="match status" value="1"/>
</dbReference>
<evidence type="ECO:0000256" key="2">
    <source>
        <dbReference type="ARBA" id="ARBA00023125"/>
    </source>
</evidence>
<dbReference type="PRINTS" id="PR00038">
    <property type="entry name" value="HTHLUXR"/>
</dbReference>
<evidence type="ECO:0000259" key="4">
    <source>
        <dbReference type="PROSITE" id="PS50043"/>
    </source>
</evidence>
<dbReference type="EMBL" id="JAGTAR010000005">
    <property type="protein sequence ID" value="MBR8534959.1"/>
    <property type="molecule type" value="Genomic_DNA"/>
</dbReference>
<evidence type="ECO:0000259" key="5">
    <source>
        <dbReference type="PROSITE" id="PS50110"/>
    </source>
</evidence>
<accession>A0A941IX25</accession>
<reference evidence="6" key="1">
    <citation type="journal article" date="2018" name="Int. J. Syst. Evol. Microbiol.">
        <title>Carboxylicivirga sediminis sp. nov., isolated from coastal sediment.</title>
        <authorList>
            <person name="Wang F.Q."/>
            <person name="Ren L.H."/>
            <person name="Zou R.J."/>
            <person name="Sun Y.Z."/>
            <person name="Liu X.J."/>
            <person name="Jiang F."/>
            <person name="Liu L.J."/>
        </authorList>
    </citation>
    <scope>NUCLEOTIDE SEQUENCE</scope>
    <source>
        <strain evidence="6">JR1</strain>
    </source>
</reference>
<name>A0A941IX25_9BACT</name>
<dbReference type="AlphaFoldDB" id="A0A941IX25"/>
<dbReference type="PROSITE" id="PS50043">
    <property type="entry name" value="HTH_LUXR_2"/>
    <property type="match status" value="1"/>
</dbReference>
<evidence type="ECO:0000256" key="1">
    <source>
        <dbReference type="ARBA" id="ARBA00022553"/>
    </source>
</evidence>
<gene>
    <name evidence="6" type="ORF">KDU71_05250</name>
</gene>
<dbReference type="Proteomes" id="UP000679220">
    <property type="component" value="Unassembled WGS sequence"/>
</dbReference>
<dbReference type="RefSeq" id="WP_212188858.1">
    <property type="nucleotide sequence ID" value="NZ_JAGTAR010000005.1"/>
</dbReference>
<dbReference type="GO" id="GO:0000160">
    <property type="term" value="P:phosphorelay signal transduction system"/>
    <property type="evidence" value="ECO:0007669"/>
    <property type="project" value="InterPro"/>
</dbReference>
<dbReference type="SUPFAM" id="SSF46894">
    <property type="entry name" value="C-terminal effector domain of the bipartite response regulators"/>
    <property type="match status" value="1"/>
</dbReference>
<dbReference type="InterPro" id="IPR016032">
    <property type="entry name" value="Sig_transdc_resp-reg_C-effctor"/>
</dbReference>
<dbReference type="PANTHER" id="PTHR43214">
    <property type="entry name" value="TWO-COMPONENT RESPONSE REGULATOR"/>
    <property type="match status" value="1"/>
</dbReference>
<dbReference type="PROSITE" id="PS50110">
    <property type="entry name" value="RESPONSE_REGULATORY"/>
    <property type="match status" value="1"/>
</dbReference>
<dbReference type="InterPro" id="IPR001789">
    <property type="entry name" value="Sig_transdc_resp-reg_receiver"/>
</dbReference>
<feature type="domain" description="HTH luxR-type" evidence="4">
    <location>
        <begin position="147"/>
        <end position="212"/>
    </location>
</feature>
<reference evidence="6" key="2">
    <citation type="submission" date="2021-04" db="EMBL/GenBank/DDBJ databases">
        <authorList>
            <person name="Zhang T."/>
            <person name="Zhang Y."/>
            <person name="Lu D."/>
            <person name="Zuo D."/>
            <person name="Du Z."/>
        </authorList>
    </citation>
    <scope>NUCLEOTIDE SEQUENCE</scope>
    <source>
        <strain evidence="6">JR1</strain>
    </source>
</reference>
<dbReference type="InterPro" id="IPR058245">
    <property type="entry name" value="NreC/VraR/RcsB-like_REC"/>
</dbReference>
<dbReference type="InterPro" id="IPR000792">
    <property type="entry name" value="Tscrpt_reg_LuxR_C"/>
</dbReference>
<sequence>MNYTIAIVDDHPLFIEGFKSYLSLNRKIERLETAANGRQFIELIESGYLPHIVFMDIMMPVMDGIEATRHIKANHSDVKVIALSSLESLEHVEKMIDAGVDGYLLKEATPDEINKAIEAVMNENNYFSNKIVLSLSKRAINGNSHQVNNSPVSLTVREKQLLILLCKGLSRQEIASSLHISEKTVDKHKENILAKTGCKNLIRLVIYSIKNKLVSLDALTHL</sequence>
<keyword evidence="7" id="KW-1185">Reference proteome</keyword>
<dbReference type="Pfam" id="PF00196">
    <property type="entry name" value="GerE"/>
    <property type="match status" value="1"/>
</dbReference>
<dbReference type="GO" id="GO:0006355">
    <property type="term" value="P:regulation of DNA-templated transcription"/>
    <property type="evidence" value="ECO:0007669"/>
    <property type="project" value="InterPro"/>
</dbReference>
<proteinExistence type="predicted"/>
<organism evidence="6 7">
    <name type="scientific">Carboxylicivirga sediminis</name>
    <dbReference type="NCBI Taxonomy" id="2006564"/>
    <lineage>
        <taxon>Bacteria</taxon>
        <taxon>Pseudomonadati</taxon>
        <taxon>Bacteroidota</taxon>
        <taxon>Bacteroidia</taxon>
        <taxon>Marinilabiliales</taxon>
        <taxon>Marinilabiliaceae</taxon>
        <taxon>Carboxylicivirga</taxon>
    </lineage>
</organism>
<dbReference type="PANTHER" id="PTHR43214:SF43">
    <property type="entry name" value="TWO-COMPONENT RESPONSE REGULATOR"/>
    <property type="match status" value="1"/>
</dbReference>
<protein>
    <submittedName>
        <fullName evidence="6">Response regulator transcription factor</fullName>
    </submittedName>
</protein>
<comment type="caution">
    <text evidence="6">The sequence shown here is derived from an EMBL/GenBank/DDBJ whole genome shotgun (WGS) entry which is preliminary data.</text>
</comment>
<feature type="modified residue" description="4-aspartylphosphate" evidence="3">
    <location>
        <position position="56"/>
    </location>
</feature>
<dbReference type="InterPro" id="IPR039420">
    <property type="entry name" value="WalR-like"/>
</dbReference>